<accession>A0AAE0Z3E6</accession>
<reference evidence="2" key="1">
    <citation type="journal article" date="2023" name="G3 (Bethesda)">
        <title>A reference genome for the long-term kleptoplast-retaining sea slug Elysia crispata morphotype clarki.</title>
        <authorList>
            <person name="Eastman K.E."/>
            <person name="Pendleton A.L."/>
            <person name="Shaikh M.A."/>
            <person name="Suttiyut T."/>
            <person name="Ogas R."/>
            <person name="Tomko P."/>
            <person name="Gavelis G."/>
            <person name="Widhalm J.R."/>
            <person name="Wisecaver J.H."/>
        </authorList>
    </citation>
    <scope>NUCLEOTIDE SEQUENCE</scope>
    <source>
        <strain evidence="2">ECLA1</strain>
    </source>
</reference>
<name>A0AAE0Z3E6_9GAST</name>
<feature type="region of interest" description="Disordered" evidence="1">
    <location>
        <begin position="1"/>
        <end position="21"/>
    </location>
</feature>
<feature type="compositionally biased region" description="Polar residues" evidence="1">
    <location>
        <begin position="1"/>
        <end position="12"/>
    </location>
</feature>
<dbReference type="AlphaFoldDB" id="A0AAE0Z3E6"/>
<dbReference type="Proteomes" id="UP001283361">
    <property type="component" value="Unassembled WGS sequence"/>
</dbReference>
<sequence>MSRPAASQTNATRPAPSSHHDIILKCPVDPLNEPFRRLNDLRETTQLYLSQAELFHLDASSGGARERQEQYIKFIITLLSPKDK</sequence>
<evidence type="ECO:0000256" key="1">
    <source>
        <dbReference type="SAM" id="MobiDB-lite"/>
    </source>
</evidence>
<dbReference type="EMBL" id="JAWDGP010004873">
    <property type="protein sequence ID" value="KAK3761556.1"/>
    <property type="molecule type" value="Genomic_DNA"/>
</dbReference>
<comment type="caution">
    <text evidence="2">The sequence shown here is derived from an EMBL/GenBank/DDBJ whole genome shotgun (WGS) entry which is preliminary data.</text>
</comment>
<evidence type="ECO:0000313" key="3">
    <source>
        <dbReference type="Proteomes" id="UP001283361"/>
    </source>
</evidence>
<gene>
    <name evidence="2" type="ORF">RRG08_010280</name>
</gene>
<keyword evidence="3" id="KW-1185">Reference proteome</keyword>
<proteinExistence type="predicted"/>
<evidence type="ECO:0000313" key="2">
    <source>
        <dbReference type="EMBL" id="KAK3761556.1"/>
    </source>
</evidence>
<protein>
    <submittedName>
        <fullName evidence="2">Uncharacterized protein</fullName>
    </submittedName>
</protein>
<organism evidence="2 3">
    <name type="scientific">Elysia crispata</name>
    <name type="common">lettuce slug</name>
    <dbReference type="NCBI Taxonomy" id="231223"/>
    <lineage>
        <taxon>Eukaryota</taxon>
        <taxon>Metazoa</taxon>
        <taxon>Spiralia</taxon>
        <taxon>Lophotrochozoa</taxon>
        <taxon>Mollusca</taxon>
        <taxon>Gastropoda</taxon>
        <taxon>Heterobranchia</taxon>
        <taxon>Euthyneura</taxon>
        <taxon>Panpulmonata</taxon>
        <taxon>Sacoglossa</taxon>
        <taxon>Placobranchoidea</taxon>
        <taxon>Plakobranchidae</taxon>
        <taxon>Elysia</taxon>
    </lineage>
</organism>